<dbReference type="RefSeq" id="XP_031926669.1">
    <property type="nucleotide sequence ID" value="XM_032067273.1"/>
</dbReference>
<dbReference type="AlphaFoldDB" id="A0A5N7A2B2"/>
<protein>
    <submittedName>
        <fullName evidence="2">Uncharacterized protein</fullName>
    </submittedName>
</protein>
<feature type="transmembrane region" description="Helical" evidence="1">
    <location>
        <begin position="21"/>
        <end position="49"/>
    </location>
</feature>
<reference evidence="2 3" key="1">
    <citation type="submission" date="2019-04" db="EMBL/GenBank/DDBJ databases">
        <title>Friends and foes A comparative genomics studyof 23 Aspergillus species from section Flavi.</title>
        <authorList>
            <consortium name="DOE Joint Genome Institute"/>
            <person name="Kjaerbolling I."/>
            <person name="Vesth T."/>
            <person name="Frisvad J.C."/>
            <person name="Nybo J.L."/>
            <person name="Theobald S."/>
            <person name="Kildgaard S."/>
            <person name="Isbrandt T."/>
            <person name="Kuo A."/>
            <person name="Sato A."/>
            <person name="Lyhne E.K."/>
            <person name="Kogle M.E."/>
            <person name="Wiebenga A."/>
            <person name="Kun R.S."/>
            <person name="Lubbers R.J."/>
            <person name="Makela M.R."/>
            <person name="Barry K."/>
            <person name="Chovatia M."/>
            <person name="Clum A."/>
            <person name="Daum C."/>
            <person name="Haridas S."/>
            <person name="He G."/>
            <person name="LaButti K."/>
            <person name="Lipzen A."/>
            <person name="Mondo S."/>
            <person name="Riley R."/>
            <person name="Salamov A."/>
            <person name="Simmons B.A."/>
            <person name="Magnuson J.K."/>
            <person name="Henrissat B."/>
            <person name="Mortensen U.H."/>
            <person name="Larsen T.O."/>
            <person name="Devries R.P."/>
            <person name="Grigoriev I.V."/>
            <person name="Machida M."/>
            <person name="Baker S.E."/>
            <person name="Andersen M.R."/>
        </authorList>
    </citation>
    <scope>NUCLEOTIDE SEQUENCE [LARGE SCALE GENOMIC DNA]</scope>
    <source>
        <strain evidence="2 3">CBS 763.97</strain>
    </source>
</reference>
<proteinExistence type="predicted"/>
<keyword evidence="1" id="KW-1133">Transmembrane helix</keyword>
<evidence type="ECO:0000313" key="3">
    <source>
        <dbReference type="Proteomes" id="UP000326268"/>
    </source>
</evidence>
<name>A0A5N7A2B2_9EURO</name>
<accession>A0A5N7A2B2</accession>
<sequence length="113" mass="12717">MRLRAHLSTRLIWNRCSRFSLLIGNAQSCIAVTVCVPVWAICCIVPYIGTNPVLHTSHRMATVLFTSHHTLTRATQVILCVAHSPWSQGHCRGSACKNKDREIRYHHLERGGS</sequence>
<organism evidence="2 3">
    <name type="scientific">Aspergillus caelatus</name>
    <dbReference type="NCBI Taxonomy" id="61420"/>
    <lineage>
        <taxon>Eukaryota</taxon>
        <taxon>Fungi</taxon>
        <taxon>Dikarya</taxon>
        <taxon>Ascomycota</taxon>
        <taxon>Pezizomycotina</taxon>
        <taxon>Eurotiomycetes</taxon>
        <taxon>Eurotiomycetidae</taxon>
        <taxon>Eurotiales</taxon>
        <taxon>Aspergillaceae</taxon>
        <taxon>Aspergillus</taxon>
        <taxon>Aspergillus subgen. Circumdati</taxon>
    </lineage>
</organism>
<keyword evidence="1" id="KW-0812">Transmembrane</keyword>
<gene>
    <name evidence="2" type="ORF">BDV27DRAFT_129746</name>
</gene>
<keyword evidence="3" id="KW-1185">Reference proteome</keyword>
<evidence type="ECO:0000313" key="2">
    <source>
        <dbReference type="EMBL" id="KAE8363588.1"/>
    </source>
</evidence>
<dbReference type="Proteomes" id="UP000326268">
    <property type="component" value="Unassembled WGS sequence"/>
</dbReference>
<evidence type="ECO:0000256" key="1">
    <source>
        <dbReference type="SAM" id="Phobius"/>
    </source>
</evidence>
<keyword evidence="1" id="KW-0472">Membrane</keyword>
<dbReference type="EMBL" id="ML737672">
    <property type="protein sequence ID" value="KAE8363588.1"/>
    <property type="molecule type" value="Genomic_DNA"/>
</dbReference>
<dbReference type="GeneID" id="43651719"/>